<dbReference type="InterPro" id="IPR025870">
    <property type="entry name" value="Glyoxalase-like_dom"/>
</dbReference>
<organism evidence="3 5">
    <name type="scientific">Jannaschia seohaensis</name>
    <dbReference type="NCBI Taxonomy" id="475081"/>
    <lineage>
        <taxon>Bacteria</taxon>
        <taxon>Pseudomonadati</taxon>
        <taxon>Pseudomonadota</taxon>
        <taxon>Alphaproteobacteria</taxon>
        <taxon>Rhodobacterales</taxon>
        <taxon>Roseobacteraceae</taxon>
        <taxon>Jannaschia</taxon>
    </lineage>
</organism>
<dbReference type="Pfam" id="PF13468">
    <property type="entry name" value="Glyoxalase_3"/>
    <property type="match status" value="1"/>
</dbReference>
<dbReference type="InterPro" id="IPR029068">
    <property type="entry name" value="Glyas_Bleomycin-R_OHBP_Dase"/>
</dbReference>
<gene>
    <name evidence="2" type="ORF">BCF38_102350</name>
    <name evidence="3" type="ORF">SAMN05421539_102350</name>
</gene>
<name>A0A2Y9AAB8_9RHOB</name>
<reference evidence="3 5" key="1">
    <citation type="submission" date="2016-10" db="EMBL/GenBank/DDBJ databases">
        <authorList>
            <person name="Cai Z."/>
        </authorList>
    </citation>
    <scope>NUCLEOTIDE SEQUENCE [LARGE SCALE GENOMIC DNA]</scope>
    <source>
        <strain evidence="3 5">DSM 25227</strain>
    </source>
</reference>
<accession>A0A2Y9AAB8</accession>
<dbReference type="Proteomes" id="UP000251571">
    <property type="component" value="Unassembled WGS sequence"/>
</dbReference>
<dbReference type="OrthoDB" id="8451710at2"/>
<evidence type="ECO:0000313" key="4">
    <source>
        <dbReference type="Proteomes" id="UP000245839"/>
    </source>
</evidence>
<proteinExistence type="predicted"/>
<evidence type="ECO:0000313" key="5">
    <source>
        <dbReference type="Proteomes" id="UP000251571"/>
    </source>
</evidence>
<dbReference type="EMBL" id="UETC01000002">
    <property type="protein sequence ID" value="SSA41511.1"/>
    <property type="molecule type" value="Genomic_DNA"/>
</dbReference>
<keyword evidence="4" id="KW-1185">Reference proteome</keyword>
<reference evidence="2 4" key="2">
    <citation type="submission" date="2018-03" db="EMBL/GenBank/DDBJ databases">
        <title>Genomic Encyclopedia of Archaeal and Bacterial Type Strains, Phase II (KMG-II): from individual species to whole genera.</title>
        <authorList>
            <person name="Goeker M."/>
        </authorList>
    </citation>
    <scope>NUCLEOTIDE SEQUENCE [LARGE SCALE GENOMIC DNA]</scope>
    <source>
        <strain evidence="2 4">DSM 25227</strain>
    </source>
</reference>
<protein>
    <submittedName>
        <fullName evidence="3">Glyoxalase-like domain-containing protein</fullName>
    </submittedName>
    <submittedName>
        <fullName evidence="2">Glyoxalase-like protein</fullName>
    </submittedName>
</protein>
<feature type="domain" description="Glyoxalase-like" evidence="1">
    <location>
        <begin position="4"/>
        <end position="171"/>
    </location>
</feature>
<evidence type="ECO:0000313" key="2">
    <source>
        <dbReference type="EMBL" id="PWJ21101.1"/>
    </source>
</evidence>
<dbReference type="EMBL" id="QGDJ01000002">
    <property type="protein sequence ID" value="PWJ21101.1"/>
    <property type="molecule type" value="Genomic_DNA"/>
</dbReference>
<evidence type="ECO:0000259" key="1">
    <source>
        <dbReference type="Pfam" id="PF13468"/>
    </source>
</evidence>
<dbReference type="RefSeq" id="WP_109563447.1">
    <property type="nucleotide sequence ID" value="NZ_QGDJ01000002.1"/>
</dbReference>
<dbReference type="AlphaFoldDB" id="A0A2Y9AAB8"/>
<sequence>MATFDHFAVSAATLSEGVAHVAAVLGLQMGPGGKHDLMSTHNRLSGLGPGEYMEVIAIDPDAPPPGRPRWFDLDRRSGPPRIGNWIARVNDLDAVVARWPEAGQPLSFQRGPFRWRMAVPDDGILPFDGCFPALIQWESAAPSFDDVGLRLTGLELRHPEGAALAEVLADLIRDPRIQAATGPRRITAHLDTPDGPRTLS</sequence>
<dbReference type="Gene3D" id="3.10.180.10">
    <property type="entry name" value="2,3-Dihydroxybiphenyl 1,2-Dioxygenase, domain 1"/>
    <property type="match status" value="1"/>
</dbReference>
<dbReference type="Proteomes" id="UP000245839">
    <property type="component" value="Unassembled WGS sequence"/>
</dbReference>
<evidence type="ECO:0000313" key="3">
    <source>
        <dbReference type="EMBL" id="SSA41511.1"/>
    </source>
</evidence>